<comment type="caution">
    <text evidence="16">The sequence shown here is derived from an EMBL/GenBank/DDBJ whole genome shotgun (WGS) entry which is preliminary data.</text>
</comment>
<dbReference type="Pfam" id="PF09027">
    <property type="entry name" value="GTPase_binding"/>
    <property type="match status" value="1"/>
</dbReference>
<keyword evidence="9" id="KW-0829">Tyrosine-protein kinase</keyword>
<gene>
    <name evidence="16" type="ORF">CDAUBV1_LOCUS1709</name>
</gene>
<comment type="catalytic activity">
    <reaction evidence="10">
        <text>L-threonyl-[protein] + ATP = O-phospho-L-threonyl-[protein] + ADP + H(+)</text>
        <dbReference type="Rhea" id="RHEA:46608"/>
        <dbReference type="Rhea" id="RHEA-COMP:11060"/>
        <dbReference type="Rhea" id="RHEA-COMP:11605"/>
        <dbReference type="ChEBI" id="CHEBI:15378"/>
        <dbReference type="ChEBI" id="CHEBI:30013"/>
        <dbReference type="ChEBI" id="CHEBI:30616"/>
        <dbReference type="ChEBI" id="CHEBI:61977"/>
        <dbReference type="ChEBI" id="CHEBI:456216"/>
        <dbReference type="EC" id="2.7.11.1"/>
    </reaction>
</comment>
<dbReference type="PROSITE" id="PS00107">
    <property type="entry name" value="PROTEIN_KINASE_ATP"/>
    <property type="match status" value="1"/>
</dbReference>
<organism evidence="16 17">
    <name type="scientific">Calicophoron daubneyi</name>
    <name type="common">Rumen fluke</name>
    <name type="synonym">Paramphistomum daubneyi</name>
    <dbReference type="NCBI Taxonomy" id="300641"/>
    <lineage>
        <taxon>Eukaryota</taxon>
        <taxon>Metazoa</taxon>
        <taxon>Spiralia</taxon>
        <taxon>Lophotrochozoa</taxon>
        <taxon>Platyhelminthes</taxon>
        <taxon>Trematoda</taxon>
        <taxon>Digenea</taxon>
        <taxon>Plagiorchiida</taxon>
        <taxon>Pronocephalata</taxon>
        <taxon>Paramphistomoidea</taxon>
        <taxon>Paramphistomidae</taxon>
        <taxon>Calicophoron</taxon>
    </lineage>
</organism>
<dbReference type="InterPro" id="IPR015116">
    <property type="entry name" value="Cdc42-bd-like"/>
</dbReference>
<protein>
    <recommendedName>
        <fullName evidence="2">non-specific protein-tyrosine kinase</fullName>
        <ecNumber evidence="2">2.7.10.2</ecNumber>
    </recommendedName>
</protein>
<reference evidence="16" key="1">
    <citation type="submission" date="2024-06" db="EMBL/GenBank/DDBJ databases">
        <authorList>
            <person name="Liu X."/>
            <person name="Lenzi L."/>
            <person name="Haldenby T S."/>
            <person name="Uol C."/>
        </authorList>
    </citation>
    <scope>NUCLEOTIDE SEQUENCE</scope>
</reference>
<evidence type="ECO:0000259" key="14">
    <source>
        <dbReference type="PROSITE" id="PS50002"/>
    </source>
</evidence>
<dbReference type="InterPro" id="IPR055175">
    <property type="entry name" value="ACK/TNK-like_SAM"/>
</dbReference>
<evidence type="ECO:0000256" key="10">
    <source>
        <dbReference type="ARBA" id="ARBA00047899"/>
    </source>
</evidence>
<keyword evidence="5" id="KW-0808">Transferase</keyword>
<feature type="binding site" evidence="12">
    <location>
        <position position="238"/>
    </location>
    <ligand>
        <name>ATP</name>
        <dbReference type="ChEBI" id="CHEBI:30616"/>
    </ligand>
</feature>
<feature type="compositionally biased region" description="Polar residues" evidence="13">
    <location>
        <begin position="910"/>
        <end position="940"/>
    </location>
</feature>
<dbReference type="InterPro" id="IPR020635">
    <property type="entry name" value="Tyr_kinase_cat_dom"/>
</dbReference>
<name>A0AAV2T0M6_CALDB</name>
<evidence type="ECO:0000313" key="16">
    <source>
        <dbReference type="EMBL" id="CAL5130296.1"/>
    </source>
</evidence>
<dbReference type="SMART" id="SM00219">
    <property type="entry name" value="TyrKc"/>
    <property type="match status" value="1"/>
</dbReference>
<dbReference type="GO" id="GO:0005524">
    <property type="term" value="F:ATP binding"/>
    <property type="evidence" value="ECO:0007669"/>
    <property type="project" value="UniProtKB-UniRule"/>
</dbReference>
<evidence type="ECO:0000256" key="13">
    <source>
        <dbReference type="SAM" id="MobiDB-lite"/>
    </source>
</evidence>
<evidence type="ECO:0000256" key="7">
    <source>
        <dbReference type="ARBA" id="ARBA00022777"/>
    </source>
</evidence>
<dbReference type="SUPFAM" id="SSF50044">
    <property type="entry name" value="SH3-domain"/>
    <property type="match status" value="1"/>
</dbReference>
<dbReference type="Gene3D" id="4.10.680.10">
    <property type="entry name" value="Cdc42-like binding domain"/>
    <property type="match status" value="1"/>
</dbReference>
<feature type="domain" description="SH3" evidence="14">
    <location>
        <begin position="512"/>
        <end position="572"/>
    </location>
</feature>
<dbReference type="Gene3D" id="2.30.30.40">
    <property type="entry name" value="SH3 Domains"/>
    <property type="match status" value="1"/>
</dbReference>
<dbReference type="GO" id="GO:0004674">
    <property type="term" value="F:protein serine/threonine kinase activity"/>
    <property type="evidence" value="ECO:0007669"/>
    <property type="project" value="UniProtKB-EC"/>
</dbReference>
<dbReference type="Proteomes" id="UP001497525">
    <property type="component" value="Unassembled WGS sequence"/>
</dbReference>
<dbReference type="AlphaFoldDB" id="A0AAV2T0M6"/>
<dbReference type="Pfam" id="PF22931">
    <property type="entry name" value="SAM_TNK"/>
    <property type="match status" value="1"/>
</dbReference>
<feature type="region of interest" description="Disordered" evidence="13">
    <location>
        <begin position="806"/>
        <end position="853"/>
    </location>
</feature>
<dbReference type="PANTHER" id="PTHR24418">
    <property type="entry name" value="TYROSINE-PROTEIN KINASE"/>
    <property type="match status" value="1"/>
</dbReference>
<dbReference type="SUPFAM" id="SSF56112">
    <property type="entry name" value="Protein kinase-like (PK-like)"/>
    <property type="match status" value="1"/>
</dbReference>
<evidence type="ECO:0000256" key="1">
    <source>
        <dbReference type="ARBA" id="ARBA00004496"/>
    </source>
</evidence>
<dbReference type="PROSITE" id="PS00109">
    <property type="entry name" value="PROTEIN_KINASE_TYR"/>
    <property type="match status" value="1"/>
</dbReference>
<keyword evidence="6 12" id="KW-0547">Nucleotide-binding</keyword>
<feature type="domain" description="Protein kinase" evidence="15">
    <location>
        <begin position="206"/>
        <end position="518"/>
    </location>
</feature>
<dbReference type="InterPro" id="IPR036028">
    <property type="entry name" value="SH3-like_dom_sf"/>
</dbReference>
<feature type="region of interest" description="Disordered" evidence="13">
    <location>
        <begin position="903"/>
        <end position="1010"/>
    </location>
</feature>
<proteinExistence type="predicted"/>
<dbReference type="SMART" id="SM00326">
    <property type="entry name" value="SH3"/>
    <property type="match status" value="1"/>
</dbReference>
<evidence type="ECO:0000256" key="12">
    <source>
        <dbReference type="PROSITE-ProRule" id="PRU10141"/>
    </source>
</evidence>
<dbReference type="InterPro" id="IPR050198">
    <property type="entry name" value="Non-receptor_tyrosine_kinases"/>
</dbReference>
<evidence type="ECO:0000256" key="5">
    <source>
        <dbReference type="ARBA" id="ARBA00022679"/>
    </source>
</evidence>
<dbReference type="PROSITE" id="PS50002">
    <property type="entry name" value="SH3"/>
    <property type="match status" value="1"/>
</dbReference>
<evidence type="ECO:0000259" key="15">
    <source>
        <dbReference type="PROSITE" id="PS50011"/>
    </source>
</evidence>
<dbReference type="InterPro" id="IPR037085">
    <property type="entry name" value="Cdc42-bd-like_dom_sf"/>
</dbReference>
<dbReference type="PROSITE" id="PS50011">
    <property type="entry name" value="PROTEIN_KINASE_DOM"/>
    <property type="match status" value="1"/>
</dbReference>
<evidence type="ECO:0000313" key="17">
    <source>
        <dbReference type="Proteomes" id="UP001497525"/>
    </source>
</evidence>
<evidence type="ECO:0000256" key="2">
    <source>
        <dbReference type="ARBA" id="ARBA00011903"/>
    </source>
</evidence>
<accession>A0AAV2T0M6</accession>
<dbReference type="Gene3D" id="1.10.510.10">
    <property type="entry name" value="Transferase(Phosphotransferase) domain 1"/>
    <property type="match status" value="1"/>
</dbReference>
<dbReference type="InterPro" id="IPR008266">
    <property type="entry name" value="Tyr_kinase_AS"/>
</dbReference>
<dbReference type="InterPro" id="IPR000719">
    <property type="entry name" value="Prot_kinase_dom"/>
</dbReference>
<keyword evidence="3 11" id="KW-0728">SH3 domain</keyword>
<evidence type="ECO:0000256" key="3">
    <source>
        <dbReference type="ARBA" id="ARBA00022443"/>
    </source>
</evidence>
<dbReference type="GO" id="GO:0005737">
    <property type="term" value="C:cytoplasm"/>
    <property type="evidence" value="ECO:0007669"/>
    <property type="project" value="UniProtKB-SubCell"/>
</dbReference>
<keyword evidence="4" id="KW-0963">Cytoplasm</keyword>
<evidence type="ECO:0000256" key="9">
    <source>
        <dbReference type="ARBA" id="ARBA00023137"/>
    </source>
</evidence>
<comment type="subcellular location">
    <subcellularLocation>
        <location evidence="1">Cytoplasm</location>
    </subcellularLocation>
</comment>
<dbReference type="InterPro" id="IPR011009">
    <property type="entry name" value="Kinase-like_dom_sf"/>
</dbReference>
<dbReference type="InterPro" id="IPR001452">
    <property type="entry name" value="SH3_domain"/>
</dbReference>
<dbReference type="InterPro" id="IPR001245">
    <property type="entry name" value="Ser-Thr/Tyr_kinase_cat_dom"/>
</dbReference>
<evidence type="ECO:0000256" key="11">
    <source>
        <dbReference type="PROSITE-ProRule" id="PRU00192"/>
    </source>
</evidence>
<sequence length="1212" mass="134588">MIPQRAFYPWSTDSVESPNSNFDHLDPLESFLNGICLRQYYTTFRRKLRILKPNQFGNFRVSDFLRIGMSEAEINRLVSHLLDLRLPTGKLLADNPDSSDIHWHSAVDLNPLGDCHRPKLLRKLFRKKHAFHFSAPVSPSHYEQHNLPIAGSDTRPYYSIDYPNARQSSNVTGGARRTELPLEDTAHSRHIPTPPPLTCLIPEQDIKLHARIGAGSFGIVHRADWTTPSGEIIPVAVKLLRPEAMAGDFFTSFLDELRAMQCLSHPNLIRLHGVVLSNPIMMVTELAQLGSLLLHLRAQSVCANGSLSSSCLSPTTSLPSVPRALQVDALWDMGVQIACGMAYLSSRGLVHRDLAARNILLASVRQDEYPQVKIGDFGLVRSVAYVSADDLAASNYCTQDCESGDAVYMGRIEQRIPYAWSAPESIRKRIFSQASDVWSWGVTCWEMWTNGAAPWPEMNASQLLSALDSGRRLAWPRMSCPRRLYQLMLACWRSQPNRRPSFAYLADRLDKIRPSEFVAVQSFDEADRLGLETGDVVVVTEGRPQQFWWQGQNRRTGELGSFPRSIVKRGSKLLPEDISAPIPSSFVHLGHCGTNGSQWGFPDKLETSCLSDSVRYADIPGTSSYAASSSLLDLPCDTGDPACTEEIARRKWEEFDTGSWYPVNDCTSSALSLNGSRQADDCCSYTSLDQYSLKLPNLDQYDDEEDERCVFDKAPDPFIPSIGASFTKFARSSASQLPASRSNAMNSKPLQFQCGYQPSDYFAQITLPPPPGPDEGHSKPSCRSLNASMSSIDFCNMHATSLKSSILKESDQKSLPSVNAKEPSTPRNTPSTEPEAVCNRKVEQTSTQNPTAPPLIDLYSHILQPRPFISGVRIPVPSAPIYEPHRPYFFPVHRPVQYPHVHPRPHSMPFPTQSSSEAATISNPWSGPSQTSQMSKSTLNPFEVASSDPFSPDLIERLPSPPADPFDWDDLKRSFPIEPSAKLSDSDPVKIREAGSSSPGPSRQPRCESELLVSSATPNNPFYREMIEQGATKSDAPESLFRPHSPRTTEPIGEPTPLERDAVLKQPVNEERKYCNSEPSGHETGFPSQASQLSGEISCICAQLPGATKDEARDALAYLQNPFVSVVPYLSVPPPPSAPPYHAGSPSKKSCETSAWRVQLAVRLVLANRLYQLRLTSWETCCQILSAFNWHLNSAADWLLDQRPCSRRNDPL</sequence>
<dbReference type="Gene3D" id="3.30.200.20">
    <property type="entry name" value="Phosphorylase Kinase, domain 1"/>
    <property type="match status" value="1"/>
</dbReference>
<dbReference type="Pfam" id="PF07714">
    <property type="entry name" value="PK_Tyr_Ser-Thr"/>
    <property type="match status" value="1"/>
</dbReference>
<dbReference type="EMBL" id="CAXLJL010000060">
    <property type="protein sequence ID" value="CAL5130296.1"/>
    <property type="molecule type" value="Genomic_DNA"/>
</dbReference>
<dbReference type="InterPro" id="IPR017441">
    <property type="entry name" value="Protein_kinase_ATP_BS"/>
</dbReference>
<evidence type="ECO:0000256" key="8">
    <source>
        <dbReference type="ARBA" id="ARBA00022840"/>
    </source>
</evidence>
<keyword evidence="7" id="KW-0418">Kinase</keyword>
<feature type="region of interest" description="Disordered" evidence="13">
    <location>
        <begin position="1032"/>
        <end position="1060"/>
    </location>
</feature>
<dbReference type="GO" id="GO:0004715">
    <property type="term" value="F:non-membrane spanning protein tyrosine kinase activity"/>
    <property type="evidence" value="ECO:0007669"/>
    <property type="project" value="UniProtKB-EC"/>
</dbReference>
<evidence type="ECO:0000256" key="4">
    <source>
        <dbReference type="ARBA" id="ARBA00022490"/>
    </source>
</evidence>
<evidence type="ECO:0000256" key="6">
    <source>
        <dbReference type="ARBA" id="ARBA00022741"/>
    </source>
</evidence>
<feature type="compositionally biased region" description="Basic and acidic residues" evidence="13">
    <location>
        <begin position="984"/>
        <end position="993"/>
    </location>
</feature>
<keyword evidence="8 12" id="KW-0067">ATP-binding</keyword>
<dbReference type="EC" id="2.7.10.2" evidence="2"/>
<dbReference type="Pfam" id="PF07653">
    <property type="entry name" value="SH3_2"/>
    <property type="match status" value="1"/>
</dbReference>